<dbReference type="AlphaFoldDB" id="A0A8T2PSH0"/>
<feature type="region of interest" description="Disordered" evidence="1">
    <location>
        <begin position="1"/>
        <end position="25"/>
    </location>
</feature>
<feature type="compositionally biased region" description="Basic and acidic residues" evidence="1">
    <location>
        <begin position="11"/>
        <end position="25"/>
    </location>
</feature>
<protein>
    <submittedName>
        <fullName evidence="2">Uncharacterized protein</fullName>
    </submittedName>
</protein>
<evidence type="ECO:0000313" key="3">
    <source>
        <dbReference type="Proteomes" id="UP000824540"/>
    </source>
</evidence>
<comment type="caution">
    <text evidence="2">The sequence shown here is derived from an EMBL/GenBank/DDBJ whole genome shotgun (WGS) entry which is preliminary data.</text>
</comment>
<accession>A0A8T2PSH0</accession>
<evidence type="ECO:0000313" key="2">
    <source>
        <dbReference type="EMBL" id="KAG9354256.1"/>
    </source>
</evidence>
<feature type="compositionally biased region" description="Polar residues" evidence="1">
    <location>
        <begin position="68"/>
        <end position="79"/>
    </location>
</feature>
<organism evidence="2 3">
    <name type="scientific">Albula glossodonta</name>
    <name type="common">roundjaw bonefish</name>
    <dbReference type="NCBI Taxonomy" id="121402"/>
    <lineage>
        <taxon>Eukaryota</taxon>
        <taxon>Metazoa</taxon>
        <taxon>Chordata</taxon>
        <taxon>Craniata</taxon>
        <taxon>Vertebrata</taxon>
        <taxon>Euteleostomi</taxon>
        <taxon>Actinopterygii</taxon>
        <taxon>Neopterygii</taxon>
        <taxon>Teleostei</taxon>
        <taxon>Albuliformes</taxon>
        <taxon>Albulidae</taxon>
        <taxon>Albula</taxon>
    </lineage>
</organism>
<gene>
    <name evidence="2" type="ORF">JZ751_012380</name>
</gene>
<name>A0A8T2PSH0_9TELE</name>
<feature type="region of interest" description="Disordered" evidence="1">
    <location>
        <begin position="51"/>
        <end position="79"/>
    </location>
</feature>
<keyword evidence="3" id="KW-1185">Reference proteome</keyword>
<reference evidence="2" key="1">
    <citation type="thesis" date="2021" institute="BYU ScholarsArchive" country="Provo, UT, USA">
        <title>Applications of and Algorithms for Genome Assembly and Genomic Analyses with an Emphasis on Marine Teleosts.</title>
        <authorList>
            <person name="Pickett B.D."/>
        </authorList>
    </citation>
    <scope>NUCLEOTIDE SEQUENCE</scope>
    <source>
        <strain evidence="2">HI-2016</strain>
    </source>
</reference>
<dbReference type="Proteomes" id="UP000824540">
    <property type="component" value="Unassembled WGS sequence"/>
</dbReference>
<evidence type="ECO:0000256" key="1">
    <source>
        <dbReference type="SAM" id="MobiDB-lite"/>
    </source>
</evidence>
<proteinExistence type="predicted"/>
<dbReference type="EMBL" id="JAFBMS010000003">
    <property type="protein sequence ID" value="KAG9354256.1"/>
    <property type="molecule type" value="Genomic_DNA"/>
</dbReference>
<sequence>MTWADLPQDVLGHEKLPTHPTHDRGPCFPVHSSQIRLKGTPLKCNHPVLDKHRRSLQNTPSPPPCRTVHNSSSRTQRVH</sequence>